<comment type="caution">
    <text evidence="1">The sequence shown here is derived from an EMBL/GenBank/DDBJ whole genome shotgun (WGS) entry which is preliminary data.</text>
</comment>
<sequence>MTLPIVSVLKNKIKKHPLLLTLLAAGLLIAGGSATYWTLTQRQTPSQGLPVGANIIPQDALFTLSLTTDAQEWQKLQKLGTKQTQAAINKNLVQLRDRLLNSNGYDFEKDIAPWVGNQVTLAILSPSTTQPALKPAEKNKDATSPQQSMVMVLPVNNPAAAKNIFTAPKTLKPGKWSDRTYQGITIKQIDSPSGEKLSAALLDQQFLVITDHPQATERAIDTYQGKTSLATVAGFGEHFRKIFNPRSFAQFYVNVPIAAKLAAAAPNRALPDQVLAQLQNNQGLAGSITLEPEGIRLTGISWRNSHSQRLLKVENKAGTMQNRVPADTLMMLSGGNLKQWWEDYVSTSQKNPLSPISPEQLRGGVKSLTELDLDRDFLSWMQGEFSVSVIPNTGNNDSAQDFRAGLLFLVQAKDSSNGKSLRRKAEASLKKLDEVMKNQYQFQIQPSRVAGQQVVNWMTPFNTLTASRGWLDDDIAFLVVGAPITDKILPKPDQTLASTLPFQQTVPTEPNPSNGQFFLDMETAVKNFTLSSLFPNQQTFLDATRSIGVTSAVSDNRSTRYNIFIVLKKSNSSAVAPFPPLSAESVMQKLN</sequence>
<reference evidence="1 2" key="1">
    <citation type="journal article" date="2023" name="J. Phycol.">
        <title>Chrysosporum ovalisporum is synonymous with the true-branching cyanobacterium Umezakia natans (Nostocales/Aphanizomenonaceae).</title>
        <authorList>
            <person name="McGregor G.B."/>
            <person name="Sendall B.C."/>
            <person name="Niiyama Y."/>
            <person name="Tuji A."/>
            <person name="Willis A."/>
        </authorList>
    </citation>
    <scope>NUCLEOTIDE SEQUENCE [LARGE SCALE GENOMIC DNA]</scope>
    <source>
        <strain evidence="1 2">ANA360D</strain>
    </source>
</reference>
<dbReference type="AlphaFoldDB" id="A0AA43KCH3"/>
<dbReference type="Pfam" id="PF11832">
    <property type="entry name" value="DUF3352"/>
    <property type="match status" value="1"/>
</dbReference>
<evidence type="ECO:0000313" key="1">
    <source>
        <dbReference type="EMBL" id="MDH6061467.1"/>
    </source>
</evidence>
<dbReference type="InterPro" id="IPR021787">
    <property type="entry name" value="DUF3352"/>
</dbReference>
<keyword evidence="2" id="KW-1185">Reference proteome</keyword>
<dbReference type="Proteomes" id="UP001159387">
    <property type="component" value="Unassembled WGS sequence"/>
</dbReference>
<accession>A0AA43KCH3</accession>
<protein>
    <submittedName>
        <fullName evidence="1">DUF3352 domain-containing protein</fullName>
    </submittedName>
</protein>
<dbReference type="EMBL" id="JANQDH010000090">
    <property type="protein sequence ID" value="MDH6061467.1"/>
    <property type="molecule type" value="Genomic_DNA"/>
</dbReference>
<evidence type="ECO:0000313" key="2">
    <source>
        <dbReference type="Proteomes" id="UP001159387"/>
    </source>
</evidence>
<organism evidence="1 2">
    <name type="scientific">Chrysosporum bergii ANA360D</name>
    <dbReference type="NCBI Taxonomy" id="617107"/>
    <lineage>
        <taxon>Bacteria</taxon>
        <taxon>Bacillati</taxon>
        <taxon>Cyanobacteriota</taxon>
        <taxon>Cyanophyceae</taxon>
        <taxon>Nostocales</taxon>
        <taxon>Nodulariaceae</taxon>
        <taxon>Chrysosporum</taxon>
    </lineage>
</organism>
<name>A0AA43KCH3_9CYAN</name>
<proteinExistence type="predicted"/>
<dbReference type="RefSeq" id="WP_280655432.1">
    <property type="nucleotide sequence ID" value="NZ_JANQDH010000090.1"/>
</dbReference>
<gene>
    <name evidence="1" type="ORF">NWP17_13640</name>
</gene>